<gene>
    <name evidence="2" type="ORF">SAMN05421850_1213</name>
</gene>
<accession>A0A1G8TER8</accession>
<sequence length="92" mass="10514">MTTQPEYQTTTTGAIDYASYDRRAREIRSQDAWSMIRAIGRAVKIAADLIKRRTSTEVTEFEKVPGRMPMRSPKARRASPTRSPAKAEPMRR</sequence>
<dbReference type="EMBL" id="FNEB01000021">
    <property type="protein sequence ID" value="SDJ39894.1"/>
    <property type="molecule type" value="Genomic_DNA"/>
</dbReference>
<dbReference type="OrthoDB" id="7881737at2"/>
<evidence type="ECO:0000313" key="3">
    <source>
        <dbReference type="Proteomes" id="UP000199340"/>
    </source>
</evidence>
<reference evidence="2 3" key="1">
    <citation type="submission" date="2016-10" db="EMBL/GenBank/DDBJ databases">
        <authorList>
            <person name="de Groot N.N."/>
        </authorList>
    </citation>
    <scope>NUCLEOTIDE SEQUENCE [LARGE SCALE GENOMIC DNA]</scope>
    <source>
        <strain evidence="2 3">DSM 28010</strain>
    </source>
</reference>
<dbReference type="RefSeq" id="WP_090030692.1">
    <property type="nucleotide sequence ID" value="NZ_FNEB01000021.1"/>
</dbReference>
<evidence type="ECO:0000256" key="1">
    <source>
        <dbReference type="SAM" id="MobiDB-lite"/>
    </source>
</evidence>
<feature type="region of interest" description="Disordered" evidence="1">
    <location>
        <begin position="60"/>
        <end position="92"/>
    </location>
</feature>
<proteinExistence type="predicted"/>
<keyword evidence="3" id="KW-1185">Reference proteome</keyword>
<dbReference type="AlphaFoldDB" id="A0A1G8TER8"/>
<evidence type="ECO:0000313" key="2">
    <source>
        <dbReference type="EMBL" id="SDJ39894.1"/>
    </source>
</evidence>
<dbReference type="Proteomes" id="UP000199340">
    <property type="component" value="Unassembled WGS sequence"/>
</dbReference>
<protein>
    <submittedName>
        <fullName evidence="2">Uncharacterized protein</fullName>
    </submittedName>
</protein>
<name>A0A1G8TER8_9RHOB</name>
<organism evidence="2 3">
    <name type="scientific">Lutimaribacter saemankumensis</name>
    <dbReference type="NCBI Taxonomy" id="490829"/>
    <lineage>
        <taxon>Bacteria</taxon>
        <taxon>Pseudomonadati</taxon>
        <taxon>Pseudomonadota</taxon>
        <taxon>Alphaproteobacteria</taxon>
        <taxon>Rhodobacterales</taxon>
        <taxon>Roseobacteraceae</taxon>
        <taxon>Lutimaribacter</taxon>
    </lineage>
</organism>